<dbReference type="RefSeq" id="WP_380231446.1">
    <property type="nucleotide sequence ID" value="NZ_JBHSOC010000030.1"/>
</dbReference>
<gene>
    <name evidence="1" type="ORF">ACFPZF_18285</name>
</gene>
<evidence type="ECO:0000313" key="2">
    <source>
        <dbReference type="Proteomes" id="UP001596066"/>
    </source>
</evidence>
<dbReference type="EMBL" id="JBHSOC010000030">
    <property type="protein sequence ID" value="MFC5643299.1"/>
    <property type="molecule type" value="Genomic_DNA"/>
</dbReference>
<dbReference type="SUPFAM" id="SSF55136">
    <property type="entry name" value="Probable bacterial effector-binding domain"/>
    <property type="match status" value="1"/>
</dbReference>
<accession>A0ABW0VEZ6</accession>
<evidence type="ECO:0000313" key="1">
    <source>
        <dbReference type="EMBL" id="MFC5643299.1"/>
    </source>
</evidence>
<dbReference type="Gene3D" id="3.20.80.10">
    <property type="entry name" value="Regulatory factor, effector binding domain"/>
    <property type="match status" value="1"/>
</dbReference>
<keyword evidence="2" id="KW-1185">Reference proteome</keyword>
<evidence type="ECO:0008006" key="3">
    <source>
        <dbReference type="Google" id="ProtNLM"/>
    </source>
</evidence>
<sequence length="166" mass="17739">MTHRITASRRGPERVLACRATVDQPGSTRSYGRATRPCTRLAGRDLLTFTGPAFCRLHGPVTQEDASPVEACLPFAAAAAQPGDLPDGMVVLDLPGTLYASTVVDGAAAAFPDILAAYDAVASWITTHAFDFAGPVHEIYRRWCGEPGHPDNRLEIAWPITEPDGP</sequence>
<comment type="caution">
    <text evidence="1">The sequence shown here is derived from an EMBL/GenBank/DDBJ whole genome shotgun (WGS) entry which is preliminary data.</text>
</comment>
<reference evidence="2" key="1">
    <citation type="journal article" date="2019" name="Int. J. Syst. Evol. Microbiol.">
        <title>The Global Catalogue of Microorganisms (GCM) 10K type strain sequencing project: providing services to taxonomists for standard genome sequencing and annotation.</title>
        <authorList>
            <consortium name="The Broad Institute Genomics Platform"/>
            <consortium name="The Broad Institute Genome Sequencing Center for Infectious Disease"/>
            <person name="Wu L."/>
            <person name="Ma J."/>
        </authorList>
    </citation>
    <scope>NUCLEOTIDE SEQUENCE [LARGE SCALE GENOMIC DNA]</scope>
    <source>
        <strain evidence="2">CGMCC 4.1622</strain>
    </source>
</reference>
<organism evidence="1 2">
    <name type="scientific">Kitasatospora cinereorecta</name>
    <dbReference type="NCBI Taxonomy" id="285560"/>
    <lineage>
        <taxon>Bacteria</taxon>
        <taxon>Bacillati</taxon>
        <taxon>Actinomycetota</taxon>
        <taxon>Actinomycetes</taxon>
        <taxon>Kitasatosporales</taxon>
        <taxon>Streptomycetaceae</taxon>
        <taxon>Kitasatospora</taxon>
    </lineage>
</organism>
<name>A0ABW0VEZ6_9ACTN</name>
<protein>
    <recommendedName>
        <fullName evidence="3">GyrI-like domain-containing protein</fullName>
    </recommendedName>
</protein>
<proteinExistence type="predicted"/>
<dbReference type="Proteomes" id="UP001596066">
    <property type="component" value="Unassembled WGS sequence"/>
</dbReference>
<dbReference type="InterPro" id="IPR011256">
    <property type="entry name" value="Reg_factor_effector_dom_sf"/>
</dbReference>